<accession>A0ABT9Q1J4</accession>
<evidence type="ECO:0000313" key="2">
    <source>
        <dbReference type="EMBL" id="MDP9840593.1"/>
    </source>
</evidence>
<organism evidence="2 3">
    <name type="scientific">Neorhizobium huautlense</name>
    <dbReference type="NCBI Taxonomy" id="67774"/>
    <lineage>
        <taxon>Bacteria</taxon>
        <taxon>Pseudomonadati</taxon>
        <taxon>Pseudomonadota</taxon>
        <taxon>Alphaproteobacteria</taxon>
        <taxon>Hyphomicrobiales</taxon>
        <taxon>Rhizobiaceae</taxon>
        <taxon>Rhizobium/Agrobacterium group</taxon>
        <taxon>Neorhizobium</taxon>
    </lineage>
</organism>
<proteinExistence type="predicted"/>
<dbReference type="PANTHER" id="PTHR41252:SF1">
    <property type="entry name" value="BLR2505 PROTEIN"/>
    <property type="match status" value="1"/>
</dbReference>
<sequence length="137" mass="15463">MKWGALHVEDNKRVVREFCDHFSKSNADGLIDAMTDDATWWVNGKPHLFPSSGTKTKEEAAKMFRNMLSAYTDGLDMQIVSIIGEGDIVAAEARSHAMTKAGRVYENEYAFLFTIRDGKISKVREYTDLLHVLEVFG</sequence>
<gene>
    <name evidence="2" type="ORF">J2T09_005381</name>
</gene>
<dbReference type="RefSeq" id="WP_306840096.1">
    <property type="nucleotide sequence ID" value="NZ_JAUSRF010000030.1"/>
</dbReference>
<protein>
    <submittedName>
        <fullName evidence="2">Ketosteroid isomerase-like protein</fullName>
    </submittedName>
</protein>
<name>A0ABT9Q1J4_9HYPH</name>
<dbReference type="EMBL" id="JAUSRF010000030">
    <property type="protein sequence ID" value="MDP9840593.1"/>
    <property type="molecule type" value="Genomic_DNA"/>
</dbReference>
<evidence type="ECO:0000313" key="3">
    <source>
        <dbReference type="Proteomes" id="UP001241472"/>
    </source>
</evidence>
<dbReference type="SUPFAM" id="SSF54427">
    <property type="entry name" value="NTF2-like"/>
    <property type="match status" value="1"/>
</dbReference>
<comment type="caution">
    <text evidence="2">The sequence shown here is derived from an EMBL/GenBank/DDBJ whole genome shotgun (WGS) entry which is preliminary data.</text>
</comment>
<feature type="domain" description="SnoaL-like" evidence="1">
    <location>
        <begin position="15"/>
        <end position="122"/>
    </location>
</feature>
<evidence type="ECO:0000259" key="1">
    <source>
        <dbReference type="Pfam" id="PF12680"/>
    </source>
</evidence>
<keyword evidence="3" id="KW-1185">Reference proteome</keyword>
<dbReference type="Gene3D" id="3.10.450.50">
    <property type="match status" value="1"/>
</dbReference>
<dbReference type="Pfam" id="PF12680">
    <property type="entry name" value="SnoaL_2"/>
    <property type="match status" value="1"/>
</dbReference>
<dbReference type="PANTHER" id="PTHR41252">
    <property type="entry name" value="BLR2505 PROTEIN"/>
    <property type="match status" value="1"/>
</dbReference>
<dbReference type="InterPro" id="IPR037401">
    <property type="entry name" value="SnoaL-like"/>
</dbReference>
<dbReference type="InterPro" id="IPR032710">
    <property type="entry name" value="NTF2-like_dom_sf"/>
</dbReference>
<reference evidence="2 3" key="1">
    <citation type="submission" date="2023-07" db="EMBL/GenBank/DDBJ databases">
        <title>Sorghum-associated microbial communities from plants grown in Nebraska, USA.</title>
        <authorList>
            <person name="Schachtman D."/>
        </authorList>
    </citation>
    <scope>NUCLEOTIDE SEQUENCE [LARGE SCALE GENOMIC DNA]</scope>
    <source>
        <strain evidence="2 3">DS1307</strain>
    </source>
</reference>
<dbReference type="Proteomes" id="UP001241472">
    <property type="component" value="Unassembled WGS sequence"/>
</dbReference>